<protein>
    <submittedName>
        <fullName evidence="2">VOC family protein</fullName>
    </submittedName>
</protein>
<comment type="caution">
    <text evidence="2">The sequence shown here is derived from an EMBL/GenBank/DDBJ whole genome shotgun (WGS) entry which is preliminary data.</text>
</comment>
<dbReference type="SUPFAM" id="SSF54593">
    <property type="entry name" value="Glyoxalase/Bleomycin resistance protein/Dihydroxybiphenyl dioxygenase"/>
    <property type="match status" value="1"/>
</dbReference>
<name>A0ABN1F9U1_9PROT</name>
<dbReference type="Proteomes" id="UP001499951">
    <property type="component" value="Unassembled WGS sequence"/>
</dbReference>
<dbReference type="PROSITE" id="PS51819">
    <property type="entry name" value="VOC"/>
    <property type="match status" value="1"/>
</dbReference>
<dbReference type="EMBL" id="BAAADD010000012">
    <property type="protein sequence ID" value="GAA0585979.1"/>
    <property type="molecule type" value="Genomic_DNA"/>
</dbReference>
<dbReference type="Gene3D" id="3.30.720.110">
    <property type="match status" value="1"/>
</dbReference>
<evidence type="ECO:0000313" key="3">
    <source>
        <dbReference type="Proteomes" id="UP001499951"/>
    </source>
</evidence>
<sequence>MEDPFRRPAFTASVFYENPRAALDWLEKAFGFETVMRITDADGTLVHSEMRYSDGLLYVGAPWNQDFAAPGKTGGRNTTNLHVRVADGIEAHCETARAAGAVILQEPQEQFYGDRTYRARDPEGHIWTFAQFVRQVGREEAEKATGLKIEARDWQ</sequence>
<dbReference type="InterPro" id="IPR029068">
    <property type="entry name" value="Glyas_Bleomycin-R_OHBP_Dase"/>
</dbReference>
<evidence type="ECO:0000313" key="2">
    <source>
        <dbReference type="EMBL" id="GAA0585979.1"/>
    </source>
</evidence>
<dbReference type="RefSeq" id="WP_166937306.1">
    <property type="nucleotide sequence ID" value="NZ_BAAADD010000012.1"/>
</dbReference>
<feature type="domain" description="VOC" evidence="1">
    <location>
        <begin position="7"/>
        <end position="132"/>
    </location>
</feature>
<proteinExistence type="predicted"/>
<dbReference type="Pfam" id="PF00903">
    <property type="entry name" value="Glyoxalase"/>
    <property type="match status" value="1"/>
</dbReference>
<dbReference type="InterPro" id="IPR037523">
    <property type="entry name" value="VOC_core"/>
</dbReference>
<dbReference type="PANTHER" id="PTHR34109:SF1">
    <property type="entry name" value="VOC DOMAIN-CONTAINING PROTEIN"/>
    <property type="match status" value="1"/>
</dbReference>
<accession>A0ABN1F9U1</accession>
<dbReference type="PANTHER" id="PTHR34109">
    <property type="entry name" value="BNAUNNG04460D PROTEIN-RELATED"/>
    <property type="match status" value="1"/>
</dbReference>
<gene>
    <name evidence="2" type="ORF">GCM10008942_38740</name>
</gene>
<organism evidence="2 3">
    <name type="scientific">Rhizomicrobium electricum</name>
    <dbReference type="NCBI Taxonomy" id="480070"/>
    <lineage>
        <taxon>Bacteria</taxon>
        <taxon>Pseudomonadati</taxon>
        <taxon>Pseudomonadota</taxon>
        <taxon>Alphaproteobacteria</taxon>
        <taxon>Micropepsales</taxon>
        <taxon>Micropepsaceae</taxon>
        <taxon>Rhizomicrobium</taxon>
    </lineage>
</organism>
<dbReference type="InterPro" id="IPR004360">
    <property type="entry name" value="Glyas_Fos-R_dOase_dom"/>
</dbReference>
<dbReference type="Gene3D" id="3.30.720.120">
    <property type="match status" value="1"/>
</dbReference>
<reference evidence="2 3" key="1">
    <citation type="journal article" date="2019" name="Int. J. Syst. Evol. Microbiol.">
        <title>The Global Catalogue of Microorganisms (GCM) 10K type strain sequencing project: providing services to taxonomists for standard genome sequencing and annotation.</title>
        <authorList>
            <consortium name="The Broad Institute Genomics Platform"/>
            <consortium name="The Broad Institute Genome Sequencing Center for Infectious Disease"/>
            <person name="Wu L."/>
            <person name="Ma J."/>
        </authorList>
    </citation>
    <scope>NUCLEOTIDE SEQUENCE [LARGE SCALE GENOMIC DNA]</scope>
    <source>
        <strain evidence="2 3">JCM 15089</strain>
    </source>
</reference>
<evidence type="ECO:0000259" key="1">
    <source>
        <dbReference type="PROSITE" id="PS51819"/>
    </source>
</evidence>
<keyword evidence="3" id="KW-1185">Reference proteome</keyword>